<dbReference type="InterPro" id="IPR006887">
    <property type="entry name" value="P4R3-like_central_dom"/>
</dbReference>
<feature type="region of interest" description="Disordered" evidence="4">
    <location>
        <begin position="350"/>
        <end position="374"/>
    </location>
</feature>
<gene>
    <name evidence="7" type="ORF">L3Y34_006146</name>
</gene>
<evidence type="ECO:0000256" key="1">
    <source>
        <dbReference type="ARBA" id="ARBA00004123"/>
    </source>
</evidence>
<dbReference type="PANTHER" id="PTHR23318:SF0">
    <property type="entry name" value="SERINE_THREONINE-PROTEIN PHOSPHATASE 4 REGULATORY SUBUNIT 3"/>
    <property type="match status" value="1"/>
</dbReference>
<feature type="domain" description="PP4R3 EVH1-like" evidence="6">
    <location>
        <begin position="247"/>
        <end position="349"/>
    </location>
</feature>
<protein>
    <recommendedName>
        <fullName evidence="9">Protein CBR-SMK-1</fullName>
    </recommendedName>
</protein>
<evidence type="ECO:0000259" key="6">
    <source>
        <dbReference type="Pfam" id="PF22972"/>
    </source>
</evidence>
<evidence type="ECO:0000259" key="5">
    <source>
        <dbReference type="Pfam" id="PF04802"/>
    </source>
</evidence>
<dbReference type="Gene3D" id="1.25.10.10">
    <property type="entry name" value="Leucine-rich Repeat Variant"/>
    <property type="match status" value="1"/>
</dbReference>
<feature type="compositionally biased region" description="Basic and acidic residues" evidence="4">
    <location>
        <begin position="91"/>
        <end position="125"/>
    </location>
</feature>
<dbReference type="SUPFAM" id="SSF50729">
    <property type="entry name" value="PH domain-like"/>
    <property type="match status" value="1"/>
</dbReference>
<dbReference type="PANTHER" id="PTHR23318">
    <property type="entry name" value="ATP SYNTHASE GAMMA-RELATED"/>
    <property type="match status" value="1"/>
</dbReference>
<feature type="compositionally biased region" description="Basic and acidic residues" evidence="4">
    <location>
        <begin position="21"/>
        <end position="36"/>
    </location>
</feature>
<organism evidence="7 8">
    <name type="scientific">Caenorhabditis briggsae</name>
    <dbReference type="NCBI Taxonomy" id="6238"/>
    <lineage>
        <taxon>Eukaryota</taxon>
        <taxon>Metazoa</taxon>
        <taxon>Ecdysozoa</taxon>
        <taxon>Nematoda</taxon>
        <taxon>Chromadorea</taxon>
        <taxon>Rhabditida</taxon>
        <taxon>Rhabditina</taxon>
        <taxon>Rhabditomorpha</taxon>
        <taxon>Rhabditoidea</taxon>
        <taxon>Rhabditidae</taxon>
        <taxon>Peloderinae</taxon>
        <taxon>Caenorhabditis</taxon>
    </lineage>
</organism>
<feature type="compositionally biased region" description="Low complexity" evidence="4">
    <location>
        <begin position="1006"/>
        <end position="1028"/>
    </location>
</feature>
<comment type="similarity">
    <text evidence="2">Belongs to the SMEK family.</text>
</comment>
<dbReference type="InterPro" id="IPR051137">
    <property type="entry name" value="PP4R3-like"/>
</dbReference>
<feature type="compositionally biased region" description="Basic and acidic residues" evidence="4">
    <location>
        <begin position="1079"/>
        <end position="1094"/>
    </location>
</feature>
<dbReference type="InterPro" id="IPR011993">
    <property type="entry name" value="PH-like_dom_sf"/>
</dbReference>
<dbReference type="AlphaFoldDB" id="A0AAE9CXI8"/>
<evidence type="ECO:0008006" key="9">
    <source>
        <dbReference type="Google" id="ProtNLM"/>
    </source>
</evidence>
<feature type="compositionally biased region" description="Polar residues" evidence="4">
    <location>
        <begin position="1117"/>
        <end position="1131"/>
    </location>
</feature>
<feature type="compositionally biased region" description="Acidic residues" evidence="4">
    <location>
        <begin position="126"/>
        <end position="169"/>
    </location>
</feature>
<dbReference type="InterPro" id="IPR055236">
    <property type="entry name" value="EVH1_PP4R3"/>
</dbReference>
<dbReference type="Pfam" id="PF04802">
    <property type="entry name" value="PP4R3"/>
    <property type="match status" value="1"/>
</dbReference>
<feature type="compositionally biased region" description="Basic and acidic residues" evidence="4">
    <location>
        <begin position="1132"/>
        <end position="1153"/>
    </location>
</feature>
<feature type="region of interest" description="Disordered" evidence="4">
    <location>
        <begin position="1001"/>
        <end position="1165"/>
    </location>
</feature>
<feature type="compositionally biased region" description="Basic and acidic residues" evidence="4">
    <location>
        <begin position="184"/>
        <end position="197"/>
    </location>
</feature>
<name>A0AAE9CXI8_CAEBR</name>
<dbReference type="InterPro" id="IPR016024">
    <property type="entry name" value="ARM-type_fold"/>
</dbReference>
<dbReference type="SUPFAM" id="SSF48371">
    <property type="entry name" value="ARM repeat"/>
    <property type="match status" value="1"/>
</dbReference>
<feature type="compositionally biased region" description="Basic and acidic residues" evidence="4">
    <location>
        <begin position="939"/>
        <end position="956"/>
    </location>
</feature>
<sequence length="1165" mass="132184">MSDTKGVSDDPMENETSSVDGVKEAEEKDKDNTEKMDVDEEPDEQKSASQETMETAEASEEKREDLEKPVAEVKDDDSVEQNNDKDEEEKEEKHDVKTAADEVKTEENDGEGADEKEKDEEKNADKDEESSETKEDEPSEDDPELADAKEDEDSAKDMEQDDPSEENTEKEEKTAGNKGKSQSPKKEDRDIKKRDNTEQSNGQLKRRNEKSPKRIPKVDGKENKEDEQLTRREHILDHLDFKRDASNRVKLYVLCDQRIWEDRGTGHVVTHQLTAEDGAPSNAGNTMVLVRLEGKSKNILESRILMDTVYQKQQETLIVWSETDCMDLALSFQEKSGCEELWQKICEVQGRDPGDPDATFDDGDDSDIGEMSSSSSRLQLPPIEIGRLSELDAILHMHLASNSAREKMTMAIESDNFSVVTKLCEVFRMCEDIEHTEGLRTFYSIVKNLFMLNRNTVIEMLLDDSNIKDVIGMFEFDPAYKNPRKHREFVYEKAKFREVLNITSDELRDKIHRLYRAQYIQDACLPSLGLFEENLLSTLGSHVFFCRVDIVSMLQKDKKAMAELFGQLKSDETEVIRRRDLVLFLKEMICLSTSIPANGPAATKETFFKVLQLQSMFNNDILDSLEPSFKSPDHETRCVMTDVLRTMVDSNAQTIRDYLLKQAKNKDRNEDVLLNRMINHLLTDIDVHLTSGSEMILILKTLLDPENMTSVKSERSEFLHLFYHRCFDTLLKPMLENVSGGVIKKDDYIIANRQSVVLRLLTFCVEHHSFSMRQRCVSNDMMNKVLVLLKSKHSFLVLSALKLLQRVVTVKDDKYIRYLVKEKVLDPVMECFRKNGNRYNIVNSAVLHLFDFVKCEDVRPLIKYVVENHMEVIESVNYVKTFKEIKIRYDQHRDREETMSIRSEDNLSLASPRSSRRDRNEDQWFDEDEELEVGSMMESIEKDSVSVSPKKEESGQGRKTGIEPMFPSLLKRKNAFDEDEAPVFGGGSAAVINNAEKKIVIKVNSDRSPSGTTSPSSSPRASCSSPGPSREDEVTSSQNNKESSPTSTVKSLVDYDESDSDEELPSPDAIPSSSTGSPESDKEADAKDGKKIDSPEYNDVSSTSSEEKFDSLPNGAHVTNENGGESTVSQEISRKRTSDGCDPNDAKRSRTEDADLAANETASEA</sequence>
<feature type="compositionally biased region" description="Basic and acidic residues" evidence="4">
    <location>
        <begin position="59"/>
        <end position="73"/>
    </location>
</feature>
<accession>A0AAE9CXI8</accession>
<feature type="compositionally biased region" description="Basic and acidic residues" evidence="4">
    <location>
        <begin position="209"/>
        <end position="229"/>
    </location>
</feature>
<feature type="region of interest" description="Disordered" evidence="4">
    <location>
        <begin position="1"/>
        <end position="229"/>
    </location>
</feature>
<dbReference type="InterPro" id="IPR011989">
    <property type="entry name" value="ARM-like"/>
</dbReference>
<evidence type="ECO:0000313" key="7">
    <source>
        <dbReference type="EMBL" id="ULT86259.1"/>
    </source>
</evidence>
<dbReference type="GO" id="GO:0019888">
    <property type="term" value="F:protein phosphatase regulator activity"/>
    <property type="evidence" value="ECO:0007669"/>
    <property type="project" value="InterPro"/>
</dbReference>
<dbReference type="Gene3D" id="2.30.29.30">
    <property type="entry name" value="Pleckstrin-homology domain (PH domain)/Phosphotyrosine-binding domain (PTB)"/>
    <property type="match status" value="1"/>
</dbReference>
<feature type="compositionally biased region" description="Acidic residues" evidence="4">
    <location>
        <begin position="358"/>
        <end position="368"/>
    </location>
</feature>
<keyword evidence="3" id="KW-0539">Nucleus</keyword>
<evidence type="ECO:0000256" key="4">
    <source>
        <dbReference type="SAM" id="MobiDB-lite"/>
    </source>
</evidence>
<dbReference type="Pfam" id="PF22972">
    <property type="entry name" value="EVH1_PP4R3"/>
    <property type="match status" value="1"/>
</dbReference>
<reference evidence="7 8" key="1">
    <citation type="submission" date="2022-02" db="EMBL/GenBank/DDBJ databases">
        <title>Chromosome-level reference genomes for two strains of Caenorhabditis briggsae: an improved platform for comparative genomics.</title>
        <authorList>
            <person name="Stevens L."/>
            <person name="Andersen E.C."/>
        </authorList>
    </citation>
    <scope>NUCLEOTIDE SEQUENCE [LARGE SCALE GENOMIC DNA]</scope>
    <source>
        <strain evidence="7">QX1410_ONT</strain>
        <tissue evidence="7">Whole-organism</tissue>
    </source>
</reference>
<evidence type="ECO:0000256" key="3">
    <source>
        <dbReference type="ARBA" id="ARBA00023242"/>
    </source>
</evidence>
<evidence type="ECO:0000313" key="8">
    <source>
        <dbReference type="Proteomes" id="UP000827892"/>
    </source>
</evidence>
<feature type="compositionally biased region" description="Basic and acidic residues" evidence="4">
    <location>
        <begin position="896"/>
        <end position="905"/>
    </location>
</feature>
<feature type="region of interest" description="Disordered" evidence="4">
    <location>
        <begin position="896"/>
        <end position="965"/>
    </location>
</feature>
<dbReference type="GO" id="GO:0005634">
    <property type="term" value="C:nucleus"/>
    <property type="evidence" value="ECO:0007669"/>
    <property type="project" value="UniProtKB-SubCell"/>
</dbReference>
<evidence type="ECO:0000256" key="2">
    <source>
        <dbReference type="ARBA" id="ARBA00008809"/>
    </source>
</evidence>
<feature type="compositionally biased region" description="Polar residues" evidence="4">
    <location>
        <begin position="1035"/>
        <end position="1050"/>
    </location>
</feature>
<dbReference type="EMBL" id="CP090895">
    <property type="protein sequence ID" value="ULT86259.1"/>
    <property type="molecule type" value="Genomic_DNA"/>
</dbReference>
<feature type="compositionally biased region" description="Acidic residues" evidence="4">
    <location>
        <begin position="923"/>
        <end position="932"/>
    </location>
</feature>
<feature type="compositionally biased region" description="Acidic residues" evidence="4">
    <location>
        <begin position="1054"/>
        <end position="1065"/>
    </location>
</feature>
<proteinExistence type="inferred from homology"/>
<dbReference type="FunFam" id="2.30.29.30:FF:000051">
    <property type="entry name" value="Serine/threonine-protein phosphatase 4 regulatory subunit 3B"/>
    <property type="match status" value="1"/>
</dbReference>
<comment type="subcellular location">
    <subcellularLocation>
        <location evidence="1">Nucleus</location>
    </subcellularLocation>
</comment>
<dbReference type="Proteomes" id="UP000827892">
    <property type="component" value="Chromosome V"/>
</dbReference>
<feature type="domain" description="Serine/threonine-protein phosphatase 4 regulatory subunit 3-like central" evidence="5">
    <location>
        <begin position="393"/>
        <end position="891"/>
    </location>
</feature>
<feature type="compositionally biased region" description="Acidic residues" evidence="4">
    <location>
        <begin position="74"/>
        <end position="90"/>
    </location>
</feature>